<dbReference type="AlphaFoldDB" id="A0A2N1JE77"/>
<evidence type="ECO:0000256" key="6">
    <source>
        <dbReference type="ARBA" id="ARBA00023136"/>
    </source>
</evidence>
<keyword evidence="5 10" id="KW-1133">Transmembrane helix</keyword>
<evidence type="ECO:0000256" key="2">
    <source>
        <dbReference type="ARBA" id="ARBA00010962"/>
    </source>
</evidence>
<dbReference type="PANTHER" id="PTHR31361:SF1">
    <property type="entry name" value="BETA-GLUCAN SYNTHESIS-ASSOCIATED PROTEIN KRE6-RELATED"/>
    <property type="match status" value="1"/>
</dbReference>
<evidence type="ECO:0000256" key="8">
    <source>
        <dbReference type="ARBA" id="ARBA00023316"/>
    </source>
</evidence>
<proteinExistence type="inferred from homology"/>
<dbReference type="InterPro" id="IPR000757">
    <property type="entry name" value="Beta-glucanase-like"/>
</dbReference>
<keyword evidence="7" id="KW-0325">Glycoprotein</keyword>
<comment type="subcellular location">
    <subcellularLocation>
        <location evidence="1">Membrane</location>
        <topology evidence="1">Single-pass type II membrane protein</topology>
    </subcellularLocation>
</comment>
<dbReference type="GO" id="GO:0006078">
    <property type="term" value="P:(1-&gt;6)-beta-D-glucan biosynthetic process"/>
    <property type="evidence" value="ECO:0007669"/>
    <property type="project" value="TreeGrafter"/>
</dbReference>
<organism evidence="12 13">
    <name type="scientific">Malassezia vespertilionis</name>
    <dbReference type="NCBI Taxonomy" id="2020962"/>
    <lineage>
        <taxon>Eukaryota</taxon>
        <taxon>Fungi</taxon>
        <taxon>Dikarya</taxon>
        <taxon>Basidiomycota</taxon>
        <taxon>Ustilaginomycotina</taxon>
        <taxon>Malasseziomycetes</taxon>
        <taxon>Malasseziales</taxon>
        <taxon>Malasseziaceae</taxon>
        <taxon>Malassezia</taxon>
    </lineage>
</organism>
<feature type="domain" description="GH16" evidence="11">
    <location>
        <begin position="242"/>
        <end position="661"/>
    </location>
</feature>
<dbReference type="Pfam" id="PF03935">
    <property type="entry name" value="SKN1_KRE6_Sbg1"/>
    <property type="match status" value="1"/>
</dbReference>
<feature type="region of interest" description="Disordered" evidence="9">
    <location>
        <begin position="61"/>
        <end position="80"/>
    </location>
</feature>
<keyword evidence="6 10" id="KW-0472">Membrane</keyword>
<dbReference type="InterPro" id="IPR013320">
    <property type="entry name" value="ConA-like_dom_sf"/>
</dbReference>
<evidence type="ECO:0000256" key="7">
    <source>
        <dbReference type="ARBA" id="ARBA00023180"/>
    </source>
</evidence>
<dbReference type="FunFam" id="2.60.120.200:FF:000135">
    <property type="entry name" value="Related to KRE6-glucan synthase subunit"/>
    <property type="match status" value="1"/>
</dbReference>
<evidence type="ECO:0000259" key="11">
    <source>
        <dbReference type="PROSITE" id="PS51762"/>
    </source>
</evidence>
<evidence type="ECO:0000256" key="5">
    <source>
        <dbReference type="ARBA" id="ARBA00022989"/>
    </source>
</evidence>
<dbReference type="Gene3D" id="2.60.120.200">
    <property type="match status" value="2"/>
</dbReference>
<keyword evidence="13" id="KW-1185">Reference proteome</keyword>
<dbReference type="PROSITE" id="PS51762">
    <property type="entry name" value="GH16_2"/>
    <property type="match status" value="1"/>
</dbReference>
<evidence type="ECO:0000313" key="13">
    <source>
        <dbReference type="Proteomes" id="UP000232875"/>
    </source>
</evidence>
<accession>A0A2N1JE77</accession>
<feature type="region of interest" description="Disordered" evidence="9">
    <location>
        <begin position="115"/>
        <end position="147"/>
    </location>
</feature>
<evidence type="ECO:0000256" key="1">
    <source>
        <dbReference type="ARBA" id="ARBA00004606"/>
    </source>
</evidence>
<sequence>MSAPLQPFDDKQGPGDVVLVPPVTATSNHLFNSPQQGDASFVDTSQQGLASFHSQNFMDQTGSYSPVAEPQSFYNTGSQSKMAPSQSFAGMSSYASDFQPHHSSNSLYERDNASISSNQPLQDPYPWMTMSDVKEPDDDLHDPTQRDRVRGSAQRAILNISTLVLFVLALLMLFAGYPILHHYTESKDQDQRQADIAREMSVKPPIFADPKSFPLNRVNNTIPGVKDPRIKSLIDPDTPKDAYTMSQFYSKGNGKKYQLVFSDEFNVDGRSFYAGEDPFWEAVDLHYWATNNFEWYDPAAITTQNGSLRIKLEEHPEHGVNFRGGMLQSWNKFCFRGGIITGRIQLPGFRNVQGLWPAFWLMGNLGRAGYGATLEGTWPYSYEACDVGTVQNQTMYNRTYPQGYPPYNNVGGAYVFNKKHNTTSLSFLPGQKLSACTCPDDDHPGPKVNNEWKGRSAPEIDVFEAQTSEDHVGVSQSCQMAPYNWLYDITMNHNNGQPGDAAYNDTLYKMFRNQGQLSELNSYQGEITQQSLSGVAWASQQAVQYAAKENWGSSYLDPQLTEGGELAENFAVYSLEYAPGTAGHAAWKSNDQPTWELYPKALQPDLRSKISARPFPSEPMYILLNLGISENFGNIQWDKIITGFPFEMAIDYVRVYQDPDAIDIGCDTPEYPSKDYIEKHKEAYTNSDFTVWGGSRDEGGYGADWPRNRLYSSGCKGLKGKDPGDPNPKVSEHKATLYSSTELVTATVISNPLTIRNATPQPTP</sequence>
<dbReference type="InterPro" id="IPR005629">
    <property type="entry name" value="Skn1/Kre6/Sbg1"/>
</dbReference>
<dbReference type="GO" id="GO:0031505">
    <property type="term" value="P:fungal-type cell wall organization"/>
    <property type="evidence" value="ECO:0007669"/>
    <property type="project" value="TreeGrafter"/>
</dbReference>
<protein>
    <recommendedName>
        <fullName evidence="11">GH16 domain-containing protein</fullName>
    </recommendedName>
</protein>
<dbReference type="GO" id="GO:0005886">
    <property type="term" value="C:plasma membrane"/>
    <property type="evidence" value="ECO:0007669"/>
    <property type="project" value="TreeGrafter"/>
</dbReference>
<evidence type="ECO:0000256" key="10">
    <source>
        <dbReference type="SAM" id="Phobius"/>
    </source>
</evidence>
<comment type="similarity">
    <text evidence="2">Belongs to the SKN1/KRE6 family.</text>
</comment>
<feature type="transmembrane region" description="Helical" evidence="10">
    <location>
        <begin position="156"/>
        <end position="180"/>
    </location>
</feature>
<gene>
    <name evidence="12" type="ORF">MVES_001058</name>
</gene>
<dbReference type="EMBL" id="KZ454988">
    <property type="protein sequence ID" value="PKI84848.1"/>
    <property type="molecule type" value="Genomic_DNA"/>
</dbReference>
<dbReference type="Proteomes" id="UP000232875">
    <property type="component" value="Unassembled WGS sequence"/>
</dbReference>
<keyword evidence="8" id="KW-0961">Cell wall biogenesis/degradation</keyword>
<dbReference type="GO" id="GO:0005789">
    <property type="term" value="C:endoplasmic reticulum membrane"/>
    <property type="evidence" value="ECO:0007669"/>
    <property type="project" value="TreeGrafter"/>
</dbReference>
<keyword evidence="4" id="KW-0735">Signal-anchor</keyword>
<dbReference type="STRING" id="2020962.A0A2N1JE77"/>
<dbReference type="SUPFAM" id="SSF49899">
    <property type="entry name" value="Concanavalin A-like lectins/glucanases"/>
    <property type="match status" value="1"/>
</dbReference>
<name>A0A2N1JE77_9BASI</name>
<reference evidence="12 13" key="1">
    <citation type="submission" date="2017-10" db="EMBL/GenBank/DDBJ databases">
        <title>A novel species of cold-tolerant Malassezia isolated from bats.</title>
        <authorList>
            <person name="Lorch J.M."/>
            <person name="Palmer J.M."/>
            <person name="Vanderwolf K.J."/>
            <person name="Schmidt K.Z."/>
            <person name="Verant M.L."/>
            <person name="Weller T.J."/>
            <person name="Blehert D.S."/>
        </authorList>
    </citation>
    <scope>NUCLEOTIDE SEQUENCE [LARGE SCALE GENOMIC DNA]</scope>
    <source>
        <strain evidence="12 13">NWHC:44797-103</strain>
    </source>
</reference>
<dbReference type="GO" id="GO:0015926">
    <property type="term" value="F:glucosidase activity"/>
    <property type="evidence" value="ECO:0007669"/>
    <property type="project" value="TreeGrafter"/>
</dbReference>
<dbReference type="OrthoDB" id="412647at2759"/>
<evidence type="ECO:0000256" key="9">
    <source>
        <dbReference type="SAM" id="MobiDB-lite"/>
    </source>
</evidence>
<dbReference type="PANTHER" id="PTHR31361">
    <property type="entry name" value="BETA-GLUCAN SYNTHESIS-ASSOCIATED PROTEIN KRE6-RELATED"/>
    <property type="match status" value="1"/>
</dbReference>
<evidence type="ECO:0000256" key="4">
    <source>
        <dbReference type="ARBA" id="ARBA00022968"/>
    </source>
</evidence>
<evidence type="ECO:0000313" key="12">
    <source>
        <dbReference type="EMBL" id="PKI84848.1"/>
    </source>
</evidence>
<keyword evidence="3 10" id="KW-0812">Transmembrane</keyword>
<evidence type="ECO:0000256" key="3">
    <source>
        <dbReference type="ARBA" id="ARBA00022692"/>
    </source>
</evidence>